<proteinExistence type="predicted"/>
<dbReference type="OrthoDB" id="9770715at2"/>
<dbReference type="InterPro" id="IPR006675">
    <property type="entry name" value="HDIG_dom"/>
</dbReference>
<organism evidence="2 3">
    <name type="scientific">Neptuniibacter caesariensis</name>
    <dbReference type="NCBI Taxonomy" id="207954"/>
    <lineage>
        <taxon>Bacteria</taxon>
        <taxon>Pseudomonadati</taxon>
        <taxon>Pseudomonadota</taxon>
        <taxon>Gammaproteobacteria</taxon>
        <taxon>Oceanospirillales</taxon>
        <taxon>Oceanospirillaceae</taxon>
        <taxon>Neptuniibacter</taxon>
    </lineage>
</organism>
<dbReference type="PROSITE" id="PS51833">
    <property type="entry name" value="HDOD"/>
    <property type="match status" value="1"/>
</dbReference>
<protein>
    <submittedName>
        <fullName evidence="2">Putative signal transduction protein</fullName>
    </submittedName>
</protein>
<evidence type="ECO:0000313" key="2">
    <source>
        <dbReference type="EMBL" id="EAR62052.1"/>
    </source>
</evidence>
<reference evidence="2 3" key="1">
    <citation type="submission" date="2006-02" db="EMBL/GenBank/DDBJ databases">
        <authorList>
            <person name="Pinhassi J."/>
            <person name="Pedros-Alio C."/>
            <person name="Ferriera S."/>
            <person name="Johnson J."/>
            <person name="Kravitz S."/>
            <person name="Halpern A."/>
            <person name="Remington K."/>
            <person name="Beeson K."/>
            <person name="Tran B."/>
            <person name="Rogers Y.-H."/>
            <person name="Friedman R."/>
            <person name="Venter J.C."/>
        </authorList>
    </citation>
    <scope>NUCLEOTIDE SEQUENCE [LARGE SCALE GENOMIC DNA]</scope>
    <source>
        <strain evidence="2 3">MED92</strain>
    </source>
</reference>
<comment type="caution">
    <text evidence="2">The sequence shown here is derived from an EMBL/GenBank/DDBJ whole genome shotgun (WGS) entry which is preliminary data.</text>
</comment>
<dbReference type="CDD" id="cd00077">
    <property type="entry name" value="HDc"/>
    <property type="match status" value="1"/>
</dbReference>
<name>A0A7U8GS25_NEPCE</name>
<dbReference type="InterPro" id="IPR013976">
    <property type="entry name" value="HDOD"/>
</dbReference>
<accession>A0A7U8GS25</accession>
<dbReference type="Gene3D" id="1.10.3210.10">
    <property type="entry name" value="Hypothetical protein af1432"/>
    <property type="match status" value="1"/>
</dbReference>
<dbReference type="SUPFAM" id="SSF109604">
    <property type="entry name" value="HD-domain/PDEase-like"/>
    <property type="match status" value="1"/>
</dbReference>
<dbReference type="Proteomes" id="UP000002171">
    <property type="component" value="Unassembled WGS sequence"/>
</dbReference>
<dbReference type="EMBL" id="AAOW01000004">
    <property type="protein sequence ID" value="EAR62052.1"/>
    <property type="molecule type" value="Genomic_DNA"/>
</dbReference>
<dbReference type="AlphaFoldDB" id="A0A7U8GS25"/>
<evidence type="ECO:0000259" key="1">
    <source>
        <dbReference type="PROSITE" id="PS51833"/>
    </source>
</evidence>
<keyword evidence="3" id="KW-1185">Reference proteome</keyword>
<dbReference type="RefSeq" id="WP_007019689.1">
    <property type="nucleotide sequence ID" value="NZ_CH724125.1"/>
</dbReference>
<evidence type="ECO:0000313" key="3">
    <source>
        <dbReference type="Proteomes" id="UP000002171"/>
    </source>
</evidence>
<dbReference type="Pfam" id="PF08668">
    <property type="entry name" value="HDOD"/>
    <property type="match status" value="1"/>
</dbReference>
<dbReference type="SMART" id="SM00471">
    <property type="entry name" value="HDc"/>
    <property type="match status" value="1"/>
</dbReference>
<sequence>MQEQAQKLTLSEINEQIGQLPMLPGVLFELMKLDPEDTEFYDVMLRLAKSDPPLAAFIVAYSNSAVSSPNSKIDSLQTALTRVGSRTIIELLTALSVSKVFVPQKQGHKDIWRHSIEVANIAAFIARLTPGEMNNPETAYLAGLLHDIGRFVLFQLSPDALNETLEEGWSDPDELIQVEMKAVGFPHTKVGYLACKKLDIPMLIASVVRYHHNVEVVSHPKVPPELQCLSLSVQVADAVSMMLAKNSDWQEWSEDNLKEHILSYCVQPCWRDKELPIHSLVPALKMLMEKSENTCKSLGV</sequence>
<dbReference type="InterPro" id="IPR003607">
    <property type="entry name" value="HD/PDEase_dom"/>
</dbReference>
<dbReference type="InterPro" id="IPR052340">
    <property type="entry name" value="RNase_Y/CdgJ"/>
</dbReference>
<feature type="domain" description="HDOD" evidence="1">
    <location>
        <begin position="20"/>
        <end position="214"/>
    </location>
</feature>
<dbReference type="PANTHER" id="PTHR33525:SF3">
    <property type="entry name" value="RIBONUCLEASE Y"/>
    <property type="match status" value="1"/>
</dbReference>
<gene>
    <name evidence="2" type="ORF">MED92_10114</name>
</gene>
<dbReference type="PANTHER" id="PTHR33525">
    <property type="match status" value="1"/>
</dbReference>
<dbReference type="NCBIfam" id="TIGR00277">
    <property type="entry name" value="HDIG"/>
    <property type="match status" value="1"/>
</dbReference>